<feature type="active site" description="Proton acceptor" evidence="6">
    <location>
        <position position="23"/>
    </location>
</feature>
<feature type="active site" description="Charge relay system" evidence="6">
    <location>
        <position position="115"/>
    </location>
</feature>
<comment type="pathway">
    <text evidence="1 5">Purine metabolism; 7-cyano-7-deazaguanine biosynthesis.</text>
</comment>
<gene>
    <name evidence="8" type="primary">queD</name>
    <name evidence="8" type="ORF">EVJ48_03695</name>
</gene>
<comment type="catalytic activity">
    <reaction evidence="4 5">
        <text>7,8-dihydroneopterin 3'-triphosphate + H2O = 6-carboxy-5,6,7,8-tetrahydropterin + triphosphate + acetaldehyde + 2 H(+)</text>
        <dbReference type="Rhea" id="RHEA:27966"/>
        <dbReference type="ChEBI" id="CHEBI:15343"/>
        <dbReference type="ChEBI" id="CHEBI:15377"/>
        <dbReference type="ChEBI" id="CHEBI:15378"/>
        <dbReference type="ChEBI" id="CHEBI:18036"/>
        <dbReference type="ChEBI" id="CHEBI:58462"/>
        <dbReference type="ChEBI" id="CHEBI:61032"/>
        <dbReference type="EC" id="4.1.2.50"/>
    </reaction>
</comment>
<keyword evidence="5 7" id="KW-0862">Zinc</keyword>
<feature type="binding site" evidence="7">
    <location>
        <position position="27"/>
    </location>
    <ligand>
        <name>Zn(2+)</name>
        <dbReference type="ChEBI" id="CHEBI:29105"/>
    </ligand>
</feature>
<dbReference type="GO" id="GO:0070497">
    <property type="term" value="F:6-carboxytetrahydropterin synthase activity"/>
    <property type="evidence" value="ECO:0007669"/>
    <property type="project" value="UniProtKB-EC"/>
</dbReference>
<sequence>MFDLKITSGFSSAHALRGYQGKCENIHGHNWKVEAVVSASKLNEIGIAIDFKLLKNYLNEVLETLDHKFINETPFFLNANPSAENLAMYIYNEFEKKIKSTQHNGIAVKSVNVYETDTSMASYYKID</sequence>
<evidence type="ECO:0000256" key="6">
    <source>
        <dbReference type="PIRSR" id="PIRSR006113-1"/>
    </source>
</evidence>
<evidence type="ECO:0000256" key="1">
    <source>
        <dbReference type="ARBA" id="ARBA00005061"/>
    </source>
</evidence>
<evidence type="ECO:0000313" key="8">
    <source>
        <dbReference type="EMBL" id="RZV39796.1"/>
    </source>
</evidence>
<keyword evidence="5" id="KW-0671">Queuosine biosynthesis</keyword>
<protein>
    <recommendedName>
        <fullName evidence="3 5">6-carboxy-5,6,7,8-tetrahydropterin synthase</fullName>
        <ecNumber evidence="5">4.-.-.-</ecNumber>
    </recommendedName>
</protein>
<name>A0A520XF58_9DELT</name>
<dbReference type="NCBIfam" id="TIGR03367">
    <property type="entry name" value="queuosine_QueD"/>
    <property type="match status" value="1"/>
</dbReference>
<dbReference type="GO" id="GO:0008616">
    <property type="term" value="P:tRNA queuosine(34) biosynthetic process"/>
    <property type="evidence" value="ECO:0007669"/>
    <property type="project" value="UniProtKB-KW"/>
</dbReference>
<dbReference type="Proteomes" id="UP000322454">
    <property type="component" value="Unassembled WGS sequence"/>
</dbReference>
<dbReference type="PANTHER" id="PTHR12589">
    <property type="entry name" value="PYRUVOYL TETRAHYDROBIOPTERIN SYNTHASE"/>
    <property type="match status" value="1"/>
</dbReference>
<evidence type="ECO:0000256" key="2">
    <source>
        <dbReference type="ARBA" id="ARBA00008900"/>
    </source>
</evidence>
<organism evidence="8 9">
    <name type="scientific">Candidatus Acidulodesulfobacterium acidiphilum</name>
    <dbReference type="NCBI Taxonomy" id="2597224"/>
    <lineage>
        <taxon>Bacteria</taxon>
        <taxon>Deltaproteobacteria</taxon>
        <taxon>Candidatus Acidulodesulfobacterales</taxon>
        <taxon>Candidatus Acidulodesulfobacterium</taxon>
    </lineage>
</organism>
<dbReference type="InterPro" id="IPR038418">
    <property type="entry name" value="6-PTP_synth/QueD_sf"/>
</dbReference>
<comment type="similarity">
    <text evidence="2 5">Belongs to the PTPS family. QueD subfamily.</text>
</comment>
<dbReference type="Pfam" id="PF01242">
    <property type="entry name" value="PTPS"/>
    <property type="match status" value="1"/>
</dbReference>
<dbReference type="EC" id="4.-.-.-" evidence="5"/>
<proteinExistence type="inferred from homology"/>
<keyword evidence="5 7" id="KW-0479">Metal-binding</keyword>
<dbReference type="AlphaFoldDB" id="A0A520XF58"/>
<keyword evidence="5" id="KW-0456">Lyase</keyword>
<reference evidence="8 9" key="1">
    <citation type="submission" date="2019-01" db="EMBL/GenBank/DDBJ databases">
        <title>Insights into ecological role of a new deltaproteobacterial order Candidatus Sinidesulfobacterales (Sva0485) by metagenomics and metatranscriptomics.</title>
        <authorList>
            <person name="Tan S."/>
            <person name="Liu J."/>
            <person name="Fang Y."/>
            <person name="Hedlund B."/>
            <person name="Lian Z.-H."/>
            <person name="Huang L.-Y."/>
            <person name="Li J.-T."/>
            <person name="Huang L.-N."/>
            <person name="Li W.-J."/>
            <person name="Jiang H.-C."/>
            <person name="Dong H.-L."/>
            <person name="Shu W.-S."/>
        </authorList>
    </citation>
    <scope>NUCLEOTIDE SEQUENCE [LARGE SCALE GENOMIC DNA]</scope>
    <source>
        <strain evidence="8">AP4</strain>
    </source>
</reference>
<dbReference type="PANTHER" id="PTHR12589:SF8">
    <property type="entry name" value="6-CARBOXY-5,6,7,8-TETRAHYDROPTERIN SYNTHASE"/>
    <property type="match status" value="1"/>
</dbReference>
<comment type="caution">
    <text evidence="8">The sequence shown here is derived from an EMBL/GenBank/DDBJ whole genome shotgun (WGS) entry which is preliminary data.</text>
</comment>
<dbReference type="PIRSF" id="PIRSF006113">
    <property type="entry name" value="PTP_synth"/>
    <property type="match status" value="1"/>
</dbReference>
<dbReference type="EMBL" id="SHMQ01000006">
    <property type="protein sequence ID" value="RZV39796.1"/>
    <property type="molecule type" value="Genomic_DNA"/>
</dbReference>
<comment type="cofactor">
    <cofactor evidence="5 7">
        <name>Zn(2+)</name>
        <dbReference type="ChEBI" id="CHEBI:29105"/>
    </cofactor>
    <text evidence="5 7">Binds 1 zinc ion per subunit.</text>
</comment>
<feature type="binding site" evidence="7">
    <location>
        <position position="29"/>
    </location>
    <ligand>
        <name>Zn(2+)</name>
        <dbReference type="ChEBI" id="CHEBI:29105"/>
    </ligand>
</feature>
<evidence type="ECO:0000256" key="7">
    <source>
        <dbReference type="PIRSR" id="PIRSR006113-2"/>
    </source>
</evidence>
<dbReference type="InterPro" id="IPR007115">
    <property type="entry name" value="6-PTP_synth/QueD"/>
</dbReference>
<dbReference type="Gene3D" id="3.30.479.10">
    <property type="entry name" value="6-pyruvoyl tetrahydropterin synthase/QueD"/>
    <property type="match status" value="2"/>
</dbReference>
<evidence type="ECO:0000313" key="9">
    <source>
        <dbReference type="Proteomes" id="UP000322454"/>
    </source>
</evidence>
<dbReference type="SUPFAM" id="SSF55620">
    <property type="entry name" value="Tetrahydrobiopterin biosynthesis enzymes-like"/>
    <property type="match status" value="1"/>
</dbReference>
<evidence type="ECO:0000256" key="4">
    <source>
        <dbReference type="ARBA" id="ARBA00048807"/>
    </source>
</evidence>
<dbReference type="GO" id="GO:0046872">
    <property type="term" value="F:metal ion binding"/>
    <property type="evidence" value="ECO:0007669"/>
    <property type="project" value="UniProtKB-KW"/>
</dbReference>
<feature type="binding site" evidence="7">
    <location>
        <position position="14"/>
    </location>
    <ligand>
        <name>Zn(2+)</name>
        <dbReference type="ChEBI" id="CHEBI:29105"/>
    </ligand>
</feature>
<dbReference type="UniPathway" id="UPA00391"/>
<evidence type="ECO:0000256" key="3">
    <source>
        <dbReference type="ARBA" id="ARBA00018141"/>
    </source>
</evidence>
<feature type="active site" description="Charge relay system" evidence="6">
    <location>
        <position position="67"/>
    </location>
</feature>
<accession>A0A520XF58</accession>
<evidence type="ECO:0000256" key="5">
    <source>
        <dbReference type="PIRNR" id="PIRNR006113"/>
    </source>
</evidence>